<reference evidence="2" key="1">
    <citation type="journal article" date="2016" name="Nature">
        <title>Genome evolution in the allotetraploid frog Xenopus laevis.</title>
        <authorList>
            <person name="Session A.M."/>
            <person name="Uno Y."/>
            <person name="Kwon T."/>
            <person name="Chapman J.A."/>
            <person name="Toyoda A."/>
            <person name="Takahashi S."/>
            <person name="Fukui A."/>
            <person name="Hikosaka A."/>
            <person name="Suzuki A."/>
            <person name="Kondo M."/>
            <person name="van Heeringen S.J."/>
            <person name="Quigley I."/>
            <person name="Heinz S."/>
            <person name="Ogino H."/>
            <person name="Ochi H."/>
            <person name="Hellsten U."/>
            <person name="Lyons J.B."/>
            <person name="Simakov O."/>
            <person name="Putnam N."/>
            <person name="Stites J."/>
            <person name="Kuroki Y."/>
            <person name="Tanaka T."/>
            <person name="Michiue T."/>
            <person name="Watanabe M."/>
            <person name="Bogdanovic O."/>
            <person name="Lister R."/>
            <person name="Georgiou G."/>
            <person name="Paranjpe S.S."/>
            <person name="van Kruijsbergen I."/>
            <person name="Shu S."/>
            <person name="Carlson J."/>
            <person name="Kinoshita T."/>
            <person name="Ohta Y."/>
            <person name="Mawaribuchi S."/>
            <person name="Jenkins J."/>
            <person name="Grimwood J."/>
            <person name="Schmutz J."/>
            <person name="Mitros T."/>
            <person name="Mozaffari S.V."/>
            <person name="Suzuki Y."/>
            <person name="Haramoto Y."/>
            <person name="Yamamoto T.S."/>
            <person name="Takagi C."/>
            <person name="Heald R."/>
            <person name="Miller K."/>
            <person name="Haudenschild C."/>
            <person name="Kitzman J."/>
            <person name="Nakayama T."/>
            <person name="Izutsu Y."/>
            <person name="Robert J."/>
            <person name="Fortriede J."/>
            <person name="Burns K."/>
            <person name="Lotay V."/>
            <person name="Karimi K."/>
            <person name="Yasuoka Y."/>
            <person name="Dichmann D.S."/>
            <person name="Flajnik M.F."/>
            <person name="Houston D.W."/>
            <person name="Shendure J."/>
            <person name="DuPasquier L."/>
            <person name="Vize P.D."/>
            <person name="Zorn A.M."/>
            <person name="Ito M."/>
            <person name="Marcotte E.M."/>
            <person name="Wallingford J.B."/>
            <person name="Ito Y."/>
            <person name="Asashima M."/>
            <person name="Ueno N."/>
            <person name="Matsuda Y."/>
            <person name="Veenstra G.J."/>
            <person name="Fujiyama A."/>
            <person name="Harland R.M."/>
            <person name="Taira M."/>
            <person name="Rokhsar D.S."/>
        </authorList>
    </citation>
    <scope>NUCLEOTIDE SEQUENCE [LARGE SCALE GENOMIC DNA]</scope>
    <source>
        <strain evidence="2">J</strain>
    </source>
</reference>
<name>A0A974CEF5_XENLA</name>
<evidence type="ECO:0000313" key="2">
    <source>
        <dbReference type="Proteomes" id="UP000694892"/>
    </source>
</evidence>
<dbReference type="EMBL" id="CM004478">
    <property type="protein sequence ID" value="OCT71692.1"/>
    <property type="molecule type" value="Genomic_DNA"/>
</dbReference>
<dbReference type="AlphaFoldDB" id="A0A974CEF5"/>
<accession>A0A974CEF5</accession>
<organism evidence="1 2">
    <name type="scientific">Xenopus laevis</name>
    <name type="common">African clawed frog</name>
    <dbReference type="NCBI Taxonomy" id="8355"/>
    <lineage>
        <taxon>Eukaryota</taxon>
        <taxon>Metazoa</taxon>
        <taxon>Chordata</taxon>
        <taxon>Craniata</taxon>
        <taxon>Vertebrata</taxon>
        <taxon>Euteleostomi</taxon>
        <taxon>Amphibia</taxon>
        <taxon>Batrachia</taxon>
        <taxon>Anura</taxon>
        <taxon>Pipoidea</taxon>
        <taxon>Pipidae</taxon>
        <taxon>Xenopodinae</taxon>
        <taxon>Xenopus</taxon>
        <taxon>Xenopus</taxon>
    </lineage>
</organism>
<proteinExistence type="predicted"/>
<evidence type="ECO:0000313" key="1">
    <source>
        <dbReference type="EMBL" id="OCT71692.1"/>
    </source>
</evidence>
<sequence>MWSSSGGGEKQEKGFTESSHALLLIFRARNLLSPPAANLQCIPLLPVSPLPPSLCQSPTSYFSPCD</sequence>
<dbReference type="Proteomes" id="UP000694892">
    <property type="component" value="Chromosome 7L"/>
</dbReference>
<protein>
    <submittedName>
        <fullName evidence="1">Uncharacterized protein</fullName>
    </submittedName>
</protein>
<gene>
    <name evidence="1" type="ORF">XELAEV_18034671mg</name>
</gene>